<name>A0A1H5UI60_9RHOO</name>
<accession>A0A1H5UI60</accession>
<dbReference type="PANTHER" id="PTHR43100">
    <property type="entry name" value="GLUTAMATE SYNTHASE [NADPH] SMALL CHAIN"/>
    <property type="match status" value="1"/>
</dbReference>
<dbReference type="KEGG" id="tcl:Tchl_0760"/>
<dbReference type="InterPro" id="IPR028261">
    <property type="entry name" value="DPD_II"/>
</dbReference>
<dbReference type="NCBIfam" id="TIGR01317">
    <property type="entry name" value="GOGAT_sm_gam"/>
    <property type="match status" value="1"/>
</dbReference>
<evidence type="ECO:0000256" key="3">
    <source>
        <dbReference type="ARBA" id="ARBA00023164"/>
    </source>
</evidence>
<reference evidence="5 6" key="1">
    <citation type="submission" date="2016-12" db="EMBL/GenBank/DDBJ databases">
        <title>Complete genome sequence of Thauera chlorobenzoica, a Betaproteobacterium degrading haloaromatics anaerobically to CO2 and halides.</title>
        <authorList>
            <person name="Goris T."/>
            <person name="Mergelsberg M."/>
            <person name="Boll M."/>
        </authorList>
    </citation>
    <scope>NUCLEOTIDE SEQUENCE [LARGE SCALE GENOMIC DNA]</scope>
    <source>
        <strain evidence="5 6">3CB1</strain>
    </source>
</reference>
<dbReference type="EC" id="1.4.1.13" evidence="5"/>
<organism evidence="5 6">
    <name type="scientific">Thauera chlorobenzoica</name>
    <dbReference type="NCBI Taxonomy" id="96773"/>
    <lineage>
        <taxon>Bacteria</taxon>
        <taxon>Pseudomonadati</taxon>
        <taxon>Pseudomonadota</taxon>
        <taxon>Betaproteobacteria</taxon>
        <taxon>Rhodocyclales</taxon>
        <taxon>Zoogloeaceae</taxon>
        <taxon>Thauera</taxon>
    </lineage>
</organism>
<dbReference type="SUPFAM" id="SSF51971">
    <property type="entry name" value="Nucleotide-binding domain"/>
    <property type="match status" value="2"/>
</dbReference>
<dbReference type="Proteomes" id="UP000185739">
    <property type="component" value="Chromosome"/>
</dbReference>
<dbReference type="GO" id="GO:0051536">
    <property type="term" value="F:iron-sulfur cluster binding"/>
    <property type="evidence" value="ECO:0007669"/>
    <property type="project" value="InterPro"/>
</dbReference>
<sequence>MGKPTGFMEYQRLSEAYEPVDKRVKSYKEFVARLTDEQASIQGARCMDCGVPFCNNGCPVNNIIPDWNDLVYRGHWREAIEVLHSTNNFPEFTGRICPAPCEAACTLNINTDAVGIKSIEHAIIDKAWEEGWVLPQPAAAKTGKKVAVVGSGPAGLAAAQQLARAGHAVTVFEKNDRIGGLLRYGIPDFKMGKGLIDRRVEQMQAEGVTFRTGVLVGAREMPAGIVNDARETIDAEQLQREFDAVVLAGGAEVPRDLPVPGRELGGVHFALEFLIPQNKQVAGDKPNPISAKGKHVVVIGGGDTGSDCVGTSNRHGAASVTQFELMPMPPAQENKPLVWPYWPTRLRTSSSHEEGCERDFAVATKEFIGKNGKVKALKACRLEWKDGRMSEVPGSEFEIKADLVLFAMGFTQPVGGVLDAFGVDKDARGNAKASTDGEGCYATSAPKVFAAGDIRRGQSLVVWAIREGRQCARAVDEFLMGESLLPR</sequence>
<dbReference type="Gene3D" id="1.10.1060.10">
    <property type="entry name" value="Alpha-helical ferredoxin"/>
    <property type="match status" value="1"/>
</dbReference>
<gene>
    <name evidence="5" type="ORF">Tchl_0760</name>
</gene>
<keyword evidence="3" id="KW-0314">Glutamate biosynthesis</keyword>
<dbReference type="InterPro" id="IPR051394">
    <property type="entry name" value="Glutamate_Synthase"/>
</dbReference>
<dbReference type="Pfam" id="PF07992">
    <property type="entry name" value="Pyr_redox_2"/>
    <property type="match status" value="1"/>
</dbReference>
<dbReference type="GO" id="GO:0006537">
    <property type="term" value="P:glutamate biosynthetic process"/>
    <property type="evidence" value="ECO:0007669"/>
    <property type="project" value="UniProtKB-KW"/>
</dbReference>
<dbReference type="RefSeq" id="WP_075147218.1">
    <property type="nucleotide sequence ID" value="NZ_CP018839.1"/>
</dbReference>
<dbReference type="STRING" id="96773.Tchl_0760"/>
<evidence type="ECO:0000256" key="4">
    <source>
        <dbReference type="ARBA" id="ARBA00029440"/>
    </source>
</evidence>
<dbReference type="GO" id="GO:0016639">
    <property type="term" value="F:oxidoreductase activity, acting on the CH-NH2 group of donors, NAD or NADP as acceptor"/>
    <property type="evidence" value="ECO:0007669"/>
    <property type="project" value="InterPro"/>
</dbReference>
<dbReference type="OrthoDB" id="9803192at2"/>
<protein>
    <submittedName>
        <fullName evidence="5">Glutamate synthase [NADPH] small chain</fullName>
        <ecNumber evidence="5">1.4.1.13</ecNumber>
    </submittedName>
</protein>
<keyword evidence="6" id="KW-1185">Reference proteome</keyword>
<dbReference type="PANTHER" id="PTHR43100:SF1">
    <property type="entry name" value="GLUTAMATE SYNTHASE [NADPH] SMALL CHAIN"/>
    <property type="match status" value="1"/>
</dbReference>
<dbReference type="AlphaFoldDB" id="A0A1H5UI60"/>
<dbReference type="Gene3D" id="3.40.50.720">
    <property type="entry name" value="NAD(P)-binding Rossmann-like Domain"/>
    <property type="match status" value="1"/>
</dbReference>
<dbReference type="SUPFAM" id="SSF46548">
    <property type="entry name" value="alpha-helical ferredoxin"/>
    <property type="match status" value="1"/>
</dbReference>
<dbReference type="PROSITE" id="PS51379">
    <property type="entry name" value="4FE4S_FER_2"/>
    <property type="match status" value="1"/>
</dbReference>
<dbReference type="InterPro" id="IPR036188">
    <property type="entry name" value="FAD/NAD-bd_sf"/>
</dbReference>
<comment type="pathway">
    <text evidence="4">Amino-acid biosynthesis.</text>
</comment>
<dbReference type="Gene3D" id="3.50.50.60">
    <property type="entry name" value="FAD/NAD(P)-binding domain"/>
    <property type="match status" value="1"/>
</dbReference>
<evidence type="ECO:0000256" key="1">
    <source>
        <dbReference type="ARBA" id="ARBA00022605"/>
    </source>
</evidence>
<dbReference type="InterPro" id="IPR006005">
    <property type="entry name" value="Glut_synth_ssu1"/>
</dbReference>
<evidence type="ECO:0000313" key="6">
    <source>
        <dbReference type="Proteomes" id="UP000185739"/>
    </source>
</evidence>
<dbReference type="GO" id="GO:0004355">
    <property type="term" value="F:glutamate synthase (NADPH) activity"/>
    <property type="evidence" value="ECO:0007669"/>
    <property type="project" value="UniProtKB-EC"/>
</dbReference>
<dbReference type="Pfam" id="PF14691">
    <property type="entry name" value="Fer4_20"/>
    <property type="match status" value="1"/>
</dbReference>
<dbReference type="EMBL" id="CP018839">
    <property type="protein sequence ID" value="APR03624.1"/>
    <property type="molecule type" value="Genomic_DNA"/>
</dbReference>
<dbReference type="PRINTS" id="PR00419">
    <property type="entry name" value="ADXRDTASE"/>
</dbReference>
<dbReference type="InterPro" id="IPR009051">
    <property type="entry name" value="Helical_ferredxn"/>
</dbReference>
<proteinExistence type="predicted"/>
<evidence type="ECO:0000256" key="2">
    <source>
        <dbReference type="ARBA" id="ARBA00023002"/>
    </source>
</evidence>
<dbReference type="InterPro" id="IPR017896">
    <property type="entry name" value="4Fe4S_Fe-S-bd"/>
</dbReference>
<dbReference type="InterPro" id="IPR023753">
    <property type="entry name" value="FAD/NAD-binding_dom"/>
</dbReference>
<keyword evidence="2 5" id="KW-0560">Oxidoreductase</keyword>
<keyword evidence="1" id="KW-0028">Amino-acid biosynthesis</keyword>
<evidence type="ECO:0000313" key="5">
    <source>
        <dbReference type="EMBL" id="APR03624.1"/>
    </source>
</evidence>